<keyword evidence="1" id="KW-0812">Transmembrane</keyword>
<feature type="transmembrane region" description="Helical" evidence="1">
    <location>
        <begin position="109"/>
        <end position="128"/>
    </location>
</feature>
<organism evidence="2 3">
    <name type="scientific">Segatella baroniae F0067</name>
    <dbReference type="NCBI Taxonomy" id="1115809"/>
    <lineage>
        <taxon>Bacteria</taxon>
        <taxon>Pseudomonadati</taxon>
        <taxon>Bacteroidota</taxon>
        <taxon>Bacteroidia</taxon>
        <taxon>Bacteroidales</taxon>
        <taxon>Prevotellaceae</taxon>
        <taxon>Segatella</taxon>
    </lineage>
</organism>
<dbReference type="AlphaFoldDB" id="U2QIA8"/>
<accession>U2QIA8</accession>
<sequence>MKELTLIQRIVFLVGGALMVVGAGTYVFMWHQQVFGWIFLLGAFLFSTVQFMQTYSGASMTVKRLKRIMNLANLLFVLAGLLMVDNAFGVLRPLFSDVTDYLNYVYNKWVLLLLIAALLELYTTHRIFSELGKDQKAKK</sequence>
<reference evidence="2 3" key="1">
    <citation type="submission" date="2013-08" db="EMBL/GenBank/DDBJ databases">
        <authorList>
            <person name="Durkin A.S."/>
            <person name="Haft D.R."/>
            <person name="McCorrison J."/>
            <person name="Torralba M."/>
            <person name="Gillis M."/>
            <person name="Haft D.H."/>
            <person name="Methe B."/>
            <person name="Sutton G."/>
            <person name="Nelson K.E."/>
        </authorList>
    </citation>
    <scope>NUCLEOTIDE SEQUENCE [LARGE SCALE GENOMIC DNA]</scope>
    <source>
        <strain evidence="2 3">F0067</strain>
    </source>
</reference>
<evidence type="ECO:0000256" key="1">
    <source>
        <dbReference type="SAM" id="Phobius"/>
    </source>
</evidence>
<evidence type="ECO:0000313" key="3">
    <source>
        <dbReference type="Proteomes" id="UP000016648"/>
    </source>
</evidence>
<keyword evidence="3" id="KW-1185">Reference proteome</keyword>
<dbReference type="Proteomes" id="UP000016648">
    <property type="component" value="Unassembled WGS sequence"/>
</dbReference>
<proteinExistence type="predicted"/>
<gene>
    <name evidence="2" type="ORF">HMPREF9135_1459</name>
</gene>
<feature type="transmembrane region" description="Helical" evidence="1">
    <location>
        <begin position="7"/>
        <end position="28"/>
    </location>
</feature>
<keyword evidence="1" id="KW-1133">Transmembrane helix</keyword>
<evidence type="ECO:0000313" key="2">
    <source>
        <dbReference type="EMBL" id="ERK38547.1"/>
    </source>
</evidence>
<dbReference type="RefSeq" id="WP_021590538.1">
    <property type="nucleotide sequence ID" value="NZ_AWEY01000038.1"/>
</dbReference>
<protein>
    <submittedName>
        <fullName evidence="2">Uncharacterized protein</fullName>
    </submittedName>
</protein>
<dbReference type="EMBL" id="AWEY01000038">
    <property type="protein sequence ID" value="ERK38547.1"/>
    <property type="molecule type" value="Genomic_DNA"/>
</dbReference>
<feature type="transmembrane region" description="Helical" evidence="1">
    <location>
        <begin position="68"/>
        <end position="89"/>
    </location>
</feature>
<keyword evidence="1" id="KW-0472">Membrane</keyword>
<dbReference type="PATRIC" id="fig|1115809.3.peg.2231"/>
<name>U2QIA8_9BACT</name>
<feature type="transmembrane region" description="Helical" evidence="1">
    <location>
        <begin position="34"/>
        <end position="56"/>
    </location>
</feature>
<comment type="caution">
    <text evidence="2">The sequence shown here is derived from an EMBL/GenBank/DDBJ whole genome shotgun (WGS) entry which is preliminary data.</text>
</comment>